<dbReference type="Proteomes" id="UP001162992">
    <property type="component" value="Chromosome 23"/>
</dbReference>
<evidence type="ECO:0000313" key="1">
    <source>
        <dbReference type="EMBL" id="KAJ7514821.1"/>
    </source>
</evidence>
<gene>
    <name evidence="1" type="ORF">O6H91_23G060900</name>
</gene>
<reference evidence="2" key="1">
    <citation type="journal article" date="2024" name="Proc. Natl. Acad. Sci. U.S.A.">
        <title>Extraordinary preservation of gene collinearity over three hundred million years revealed in homosporous lycophytes.</title>
        <authorList>
            <person name="Li C."/>
            <person name="Wickell D."/>
            <person name="Kuo L.Y."/>
            <person name="Chen X."/>
            <person name="Nie B."/>
            <person name="Liao X."/>
            <person name="Peng D."/>
            <person name="Ji J."/>
            <person name="Jenkins J."/>
            <person name="Williams M."/>
            <person name="Shu S."/>
            <person name="Plott C."/>
            <person name="Barry K."/>
            <person name="Rajasekar S."/>
            <person name="Grimwood J."/>
            <person name="Han X."/>
            <person name="Sun S."/>
            <person name="Hou Z."/>
            <person name="He W."/>
            <person name="Dai G."/>
            <person name="Sun C."/>
            <person name="Schmutz J."/>
            <person name="Leebens-Mack J.H."/>
            <person name="Li F.W."/>
            <person name="Wang L."/>
        </authorList>
    </citation>
    <scope>NUCLEOTIDE SEQUENCE [LARGE SCALE GENOMIC DNA]</scope>
    <source>
        <strain evidence="2">cv. PW_Plant_1</strain>
    </source>
</reference>
<dbReference type="EMBL" id="CM055114">
    <property type="protein sequence ID" value="KAJ7514821.1"/>
    <property type="molecule type" value="Genomic_DNA"/>
</dbReference>
<protein>
    <submittedName>
        <fullName evidence="1">Uncharacterized protein</fullName>
    </submittedName>
</protein>
<keyword evidence="2" id="KW-1185">Reference proteome</keyword>
<comment type="caution">
    <text evidence="1">The sequence shown here is derived from an EMBL/GenBank/DDBJ whole genome shotgun (WGS) entry which is preliminary data.</text>
</comment>
<accession>A0ACC2ABG7</accession>
<evidence type="ECO:0000313" key="2">
    <source>
        <dbReference type="Proteomes" id="UP001162992"/>
    </source>
</evidence>
<organism evidence="1 2">
    <name type="scientific">Diphasiastrum complanatum</name>
    <name type="common">Issler's clubmoss</name>
    <name type="synonym">Lycopodium complanatum</name>
    <dbReference type="NCBI Taxonomy" id="34168"/>
    <lineage>
        <taxon>Eukaryota</taxon>
        <taxon>Viridiplantae</taxon>
        <taxon>Streptophyta</taxon>
        <taxon>Embryophyta</taxon>
        <taxon>Tracheophyta</taxon>
        <taxon>Lycopodiopsida</taxon>
        <taxon>Lycopodiales</taxon>
        <taxon>Lycopodiaceae</taxon>
        <taxon>Lycopodioideae</taxon>
        <taxon>Diphasiastrum</taxon>
    </lineage>
</organism>
<proteinExistence type="predicted"/>
<name>A0ACC2ABG7_DIPCM</name>
<sequence length="242" mass="27112">MNSSEVASFTPTHHSKIDYCSMPINSTLRFSSIPVSQRILTSSPAFLSPNSLLLASSPEFSHHLTPSLTWNGDHIVPTAASEIVEWERGSTSLEELFEAETRKDDQSFSEYGDDCFSKSADFSGFSNSNWNSNSTSSSHQTTLWDLLRSDTQDCPQLRSCHKRKSLSWKGMIQALTSKSKRNLFSVACNKNSTPQCPPQLNLPASQVCYLSARSTQVARLRKRRCVPYRRQIISFFSCIKPG</sequence>